<reference evidence="1 2" key="1">
    <citation type="journal article" date="2021" name="Nat. Plants">
        <title>The Taxus genome provides insights into paclitaxel biosynthesis.</title>
        <authorList>
            <person name="Xiong X."/>
            <person name="Gou J."/>
            <person name="Liao Q."/>
            <person name="Li Y."/>
            <person name="Zhou Q."/>
            <person name="Bi G."/>
            <person name="Li C."/>
            <person name="Du R."/>
            <person name="Wang X."/>
            <person name="Sun T."/>
            <person name="Guo L."/>
            <person name="Liang H."/>
            <person name="Lu P."/>
            <person name="Wu Y."/>
            <person name="Zhang Z."/>
            <person name="Ro D.K."/>
            <person name="Shang Y."/>
            <person name="Huang S."/>
            <person name="Yan J."/>
        </authorList>
    </citation>
    <scope>NUCLEOTIDE SEQUENCE [LARGE SCALE GENOMIC DNA]</scope>
    <source>
        <strain evidence="1">Ta-2019</strain>
    </source>
</reference>
<protein>
    <submittedName>
        <fullName evidence="1">Uncharacterized protein</fullName>
    </submittedName>
</protein>
<dbReference type="Proteomes" id="UP000824469">
    <property type="component" value="Unassembled WGS sequence"/>
</dbReference>
<organism evidence="1 2">
    <name type="scientific">Taxus chinensis</name>
    <name type="common">Chinese yew</name>
    <name type="synonym">Taxus wallichiana var. chinensis</name>
    <dbReference type="NCBI Taxonomy" id="29808"/>
    <lineage>
        <taxon>Eukaryota</taxon>
        <taxon>Viridiplantae</taxon>
        <taxon>Streptophyta</taxon>
        <taxon>Embryophyta</taxon>
        <taxon>Tracheophyta</taxon>
        <taxon>Spermatophyta</taxon>
        <taxon>Pinopsida</taxon>
        <taxon>Pinidae</taxon>
        <taxon>Conifers II</taxon>
        <taxon>Cupressales</taxon>
        <taxon>Taxaceae</taxon>
        <taxon>Taxus</taxon>
    </lineage>
</organism>
<name>A0AA38GNY0_TAXCH</name>
<feature type="non-terminal residue" evidence="1">
    <location>
        <position position="1"/>
    </location>
</feature>
<dbReference type="EMBL" id="JAHRHJ020000002">
    <property type="protein sequence ID" value="KAH9326679.1"/>
    <property type="molecule type" value="Genomic_DNA"/>
</dbReference>
<accession>A0AA38GNY0</accession>
<proteinExistence type="predicted"/>
<sequence length="164" mass="18690">MDDRPTKDGQQAMYNHPTQCTHSFLCLPSASDASEASEGFYNSVQAFSSQISVYTGQKEGMTISVLNASGNVHWVAVGFLLVAAVIQWMDTVKSNKEKYVDLLKRMMNLAKKIMISKGLPRLERETELYTTIKECISHKHTWRVKKVFSQIEIHFLMELIIPFQ</sequence>
<comment type="caution">
    <text evidence="1">The sequence shown here is derived from an EMBL/GenBank/DDBJ whole genome shotgun (WGS) entry which is preliminary data.</text>
</comment>
<dbReference type="AlphaFoldDB" id="A0AA38GNY0"/>
<gene>
    <name evidence="1" type="ORF">KI387_006857</name>
</gene>
<evidence type="ECO:0000313" key="2">
    <source>
        <dbReference type="Proteomes" id="UP000824469"/>
    </source>
</evidence>
<evidence type="ECO:0000313" key="1">
    <source>
        <dbReference type="EMBL" id="KAH9326679.1"/>
    </source>
</evidence>
<keyword evidence="2" id="KW-1185">Reference proteome</keyword>